<sequence length="73" mass="8090">MFGCEKCELDLRGELSLLRLHIKEEVNLPRLGVLQSFTKRVVFLPLCPPLSLLFLGTGKRGGNGSWLAAHPCL</sequence>
<comment type="caution">
    <text evidence="1">The sequence shown here is derived from an EMBL/GenBank/DDBJ whole genome shotgun (WGS) entry which is preliminary data.</text>
</comment>
<evidence type="ECO:0000313" key="2">
    <source>
        <dbReference type="Proteomes" id="UP001062846"/>
    </source>
</evidence>
<name>A0ACC0P5E8_RHOML</name>
<organism evidence="1 2">
    <name type="scientific">Rhododendron molle</name>
    <name type="common">Chinese azalea</name>
    <name type="synonym">Azalea mollis</name>
    <dbReference type="NCBI Taxonomy" id="49168"/>
    <lineage>
        <taxon>Eukaryota</taxon>
        <taxon>Viridiplantae</taxon>
        <taxon>Streptophyta</taxon>
        <taxon>Embryophyta</taxon>
        <taxon>Tracheophyta</taxon>
        <taxon>Spermatophyta</taxon>
        <taxon>Magnoliopsida</taxon>
        <taxon>eudicotyledons</taxon>
        <taxon>Gunneridae</taxon>
        <taxon>Pentapetalae</taxon>
        <taxon>asterids</taxon>
        <taxon>Ericales</taxon>
        <taxon>Ericaceae</taxon>
        <taxon>Ericoideae</taxon>
        <taxon>Rhodoreae</taxon>
        <taxon>Rhododendron</taxon>
    </lineage>
</organism>
<dbReference type="EMBL" id="CM046391">
    <property type="protein sequence ID" value="KAI8560259.1"/>
    <property type="molecule type" value="Genomic_DNA"/>
</dbReference>
<gene>
    <name evidence="1" type="ORF">RHMOL_Rhmol04G0241800</name>
</gene>
<keyword evidence="2" id="KW-1185">Reference proteome</keyword>
<reference evidence="1" key="1">
    <citation type="submission" date="2022-02" db="EMBL/GenBank/DDBJ databases">
        <title>Plant Genome Project.</title>
        <authorList>
            <person name="Zhang R.-G."/>
        </authorList>
    </citation>
    <scope>NUCLEOTIDE SEQUENCE</scope>
    <source>
        <strain evidence="1">AT1</strain>
    </source>
</reference>
<protein>
    <submittedName>
        <fullName evidence="1">Uncharacterized protein</fullName>
    </submittedName>
</protein>
<proteinExistence type="predicted"/>
<evidence type="ECO:0000313" key="1">
    <source>
        <dbReference type="EMBL" id="KAI8560259.1"/>
    </source>
</evidence>
<dbReference type="Proteomes" id="UP001062846">
    <property type="component" value="Chromosome 4"/>
</dbReference>
<accession>A0ACC0P5E8</accession>